<dbReference type="EMBL" id="JAAKGT010000005">
    <property type="protein sequence ID" value="NGM50571.1"/>
    <property type="molecule type" value="Genomic_DNA"/>
</dbReference>
<comment type="caution">
    <text evidence="1">The sequence shown here is derived from an EMBL/GenBank/DDBJ whole genome shotgun (WGS) entry which is preliminary data.</text>
</comment>
<evidence type="ECO:0000313" key="1">
    <source>
        <dbReference type="EMBL" id="NGM50571.1"/>
    </source>
</evidence>
<gene>
    <name evidence="1" type="ORF">G5B46_13220</name>
</gene>
<dbReference type="AlphaFoldDB" id="A0A6G4QYF4"/>
<name>A0A6G4QYF4_9CAUL</name>
<reference evidence="1" key="1">
    <citation type="submission" date="2020-02" db="EMBL/GenBank/DDBJ databases">
        <authorList>
            <person name="Gao J."/>
            <person name="Sun J."/>
        </authorList>
    </citation>
    <scope>NUCLEOTIDE SEQUENCE</scope>
    <source>
        <strain evidence="1">602-2</strain>
    </source>
</reference>
<protein>
    <submittedName>
        <fullName evidence="1">DUF3800 domain-containing protein</fullName>
    </submittedName>
</protein>
<proteinExistence type="predicted"/>
<dbReference type="InterPro" id="IPR024524">
    <property type="entry name" value="DUF3800"/>
</dbReference>
<sequence>MRLRRKRAGWKRRLALVRVGSRHAGAALRFADYIVFADESGSPVLENPDPTFPLFVLNAVLVGKDAYAETIVPRLQRLKFDFVGHDQLILHERDIRRQQNAFAFLQTNVETREAFIERINEIVAVGDFEIIAAVIDKVRLVHRYADPWSPYELALHFCLEKLLERLLALGQAGRLVHVVFEGRGRKEDAALELHFRRIVANEVRWGYRQPDFRQVLWEPLFIDKKSNSSGLQLADLMARPIGLKVLRPLQENRAFEILRPKMAFGGLKTFP</sequence>
<dbReference type="Pfam" id="PF12686">
    <property type="entry name" value="DUF3800"/>
    <property type="match status" value="1"/>
</dbReference>
<organism evidence="1">
    <name type="scientific">Caulobacter sp. 602-2</name>
    <dbReference type="NCBI Taxonomy" id="2710887"/>
    <lineage>
        <taxon>Bacteria</taxon>
        <taxon>Pseudomonadati</taxon>
        <taxon>Pseudomonadota</taxon>
        <taxon>Alphaproteobacteria</taxon>
        <taxon>Caulobacterales</taxon>
        <taxon>Caulobacteraceae</taxon>
        <taxon>Caulobacter</taxon>
    </lineage>
</organism>
<accession>A0A6G4QYF4</accession>